<organism evidence="2 3">
    <name type="scientific">Mycena rosella</name>
    <name type="common">Pink bonnet</name>
    <name type="synonym">Agaricus rosellus</name>
    <dbReference type="NCBI Taxonomy" id="1033263"/>
    <lineage>
        <taxon>Eukaryota</taxon>
        <taxon>Fungi</taxon>
        <taxon>Dikarya</taxon>
        <taxon>Basidiomycota</taxon>
        <taxon>Agaricomycotina</taxon>
        <taxon>Agaricomycetes</taxon>
        <taxon>Agaricomycetidae</taxon>
        <taxon>Agaricales</taxon>
        <taxon>Marasmiineae</taxon>
        <taxon>Mycenaceae</taxon>
        <taxon>Mycena</taxon>
    </lineage>
</organism>
<name>A0AAD7G9Y2_MYCRO</name>
<gene>
    <name evidence="2" type="ORF">B0H17DRAFT_1140612</name>
</gene>
<evidence type="ECO:0000313" key="3">
    <source>
        <dbReference type="Proteomes" id="UP001221757"/>
    </source>
</evidence>
<feature type="region of interest" description="Disordered" evidence="1">
    <location>
        <begin position="175"/>
        <end position="220"/>
    </location>
</feature>
<sequence length="299" mass="33028">MYTERRRATTKHIRDEMNAGRGTLTSSRIGSWMSPSKKKKEFTIGIACEWRESESGGRENTCICKRMQNADVYAHSCLAQPASRGESGRLGRFEMRRDKASNVSPCTRHAGNGRIVSLLLKTAAGWRPRRGCSQGGMTARKEKTDGGSTLILRVWDIHLNECLLALAPHDAVLDTEDEKGRDREGKEGRTRTVVQRNSSPKKKKTASSASNAVTPLAQARRTNTMFLQGWEGRLDWVQESERRDDDKRGNGEEKEETKETRDGLITTQAPSIRVVGRGGDEGRNGGDKKGGGEAKPGKG</sequence>
<dbReference type="Proteomes" id="UP001221757">
    <property type="component" value="Unassembled WGS sequence"/>
</dbReference>
<feature type="compositionally biased region" description="Basic and acidic residues" evidence="1">
    <location>
        <begin position="238"/>
        <end position="262"/>
    </location>
</feature>
<proteinExistence type="predicted"/>
<evidence type="ECO:0000313" key="2">
    <source>
        <dbReference type="EMBL" id="KAJ7674363.1"/>
    </source>
</evidence>
<dbReference type="EMBL" id="JARKIE010000155">
    <property type="protein sequence ID" value="KAJ7674363.1"/>
    <property type="molecule type" value="Genomic_DNA"/>
</dbReference>
<accession>A0AAD7G9Y2</accession>
<keyword evidence="3" id="KW-1185">Reference proteome</keyword>
<feature type="compositionally biased region" description="Basic and acidic residues" evidence="1">
    <location>
        <begin position="178"/>
        <end position="190"/>
    </location>
</feature>
<comment type="caution">
    <text evidence="2">The sequence shown here is derived from an EMBL/GenBank/DDBJ whole genome shotgun (WGS) entry which is preliminary data.</text>
</comment>
<evidence type="ECO:0000256" key="1">
    <source>
        <dbReference type="SAM" id="MobiDB-lite"/>
    </source>
</evidence>
<protein>
    <submittedName>
        <fullName evidence="2">Uncharacterized protein</fullName>
    </submittedName>
</protein>
<feature type="compositionally biased region" description="Basic and acidic residues" evidence="1">
    <location>
        <begin position="278"/>
        <end position="299"/>
    </location>
</feature>
<feature type="region of interest" description="Disordered" evidence="1">
    <location>
        <begin position="238"/>
        <end position="299"/>
    </location>
</feature>
<dbReference type="AlphaFoldDB" id="A0AAD7G9Y2"/>
<reference evidence="2" key="1">
    <citation type="submission" date="2023-03" db="EMBL/GenBank/DDBJ databases">
        <title>Massive genome expansion in bonnet fungi (Mycena s.s.) driven by repeated elements and novel gene families across ecological guilds.</title>
        <authorList>
            <consortium name="Lawrence Berkeley National Laboratory"/>
            <person name="Harder C.B."/>
            <person name="Miyauchi S."/>
            <person name="Viragh M."/>
            <person name="Kuo A."/>
            <person name="Thoen E."/>
            <person name="Andreopoulos B."/>
            <person name="Lu D."/>
            <person name="Skrede I."/>
            <person name="Drula E."/>
            <person name="Henrissat B."/>
            <person name="Morin E."/>
            <person name="Kohler A."/>
            <person name="Barry K."/>
            <person name="LaButti K."/>
            <person name="Morin E."/>
            <person name="Salamov A."/>
            <person name="Lipzen A."/>
            <person name="Mereny Z."/>
            <person name="Hegedus B."/>
            <person name="Baldrian P."/>
            <person name="Stursova M."/>
            <person name="Weitz H."/>
            <person name="Taylor A."/>
            <person name="Grigoriev I.V."/>
            <person name="Nagy L.G."/>
            <person name="Martin F."/>
            <person name="Kauserud H."/>
        </authorList>
    </citation>
    <scope>NUCLEOTIDE SEQUENCE</scope>
    <source>
        <strain evidence="2">CBHHK067</strain>
    </source>
</reference>